<dbReference type="InterPro" id="IPR052185">
    <property type="entry name" value="IPC_Synthase-Related"/>
</dbReference>
<accession>B0DT51</accession>
<dbReference type="SMART" id="SM00014">
    <property type="entry name" value="acidPPc"/>
    <property type="match status" value="1"/>
</dbReference>
<evidence type="ECO:0000313" key="7">
    <source>
        <dbReference type="EMBL" id="EDR02215.1"/>
    </source>
</evidence>
<evidence type="ECO:0000256" key="4">
    <source>
        <dbReference type="ARBA" id="ARBA00023136"/>
    </source>
</evidence>
<evidence type="ECO:0000313" key="8">
    <source>
        <dbReference type="Proteomes" id="UP000001194"/>
    </source>
</evidence>
<keyword evidence="4 5" id="KW-0472">Membrane</keyword>
<keyword evidence="2 5" id="KW-0812">Transmembrane</keyword>
<dbReference type="GO" id="GO:0006676">
    <property type="term" value="P:mannosyl diphosphorylinositol ceramide metabolic process"/>
    <property type="evidence" value="ECO:0007669"/>
    <property type="project" value="TreeGrafter"/>
</dbReference>
<sequence length="240" mass="26824">VKANICVMHNAFFLPATPIFAYLITFHTSRFIPASWRPAIFVSLLLTLESILYGANISVEDARFIHPSLDIIAWLPYGVGHFTIPFVVAAFLWLFRTKQALHFWARAFGYMNMVGVIIQILLPCSAPWYELIHGLTPANYSMKGSPGGLSRIDALFHSHAYTVTFTNAPIPFGAFPSLHAGCATIEALCLSHFFPATTKYVWAYTGVLYWATMYLSHHYLIDVVGGACLATAFFYLFLPD</sequence>
<dbReference type="AlphaFoldDB" id="B0DT51"/>
<dbReference type="GO" id="GO:0030148">
    <property type="term" value="P:sphingolipid biosynthetic process"/>
    <property type="evidence" value="ECO:0007669"/>
    <property type="project" value="TreeGrafter"/>
</dbReference>
<protein>
    <submittedName>
        <fullName evidence="7">Predicted protein</fullName>
    </submittedName>
</protein>
<dbReference type="PANTHER" id="PTHR31310">
    <property type="match status" value="1"/>
</dbReference>
<dbReference type="SUPFAM" id="SSF48317">
    <property type="entry name" value="Acid phosphatase/Vanadium-dependent haloperoxidase"/>
    <property type="match status" value="1"/>
</dbReference>
<dbReference type="CDD" id="cd03386">
    <property type="entry name" value="PAP2_Aur1_like"/>
    <property type="match status" value="1"/>
</dbReference>
<feature type="transmembrane region" description="Helical" evidence="5">
    <location>
        <begin position="71"/>
        <end position="95"/>
    </location>
</feature>
<feature type="transmembrane region" description="Helical" evidence="5">
    <location>
        <begin position="107"/>
        <end position="129"/>
    </location>
</feature>
<keyword evidence="8" id="KW-1185">Reference proteome</keyword>
<keyword evidence="3 5" id="KW-1133">Transmembrane helix</keyword>
<feature type="transmembrane region" description="Helical" evidence="5">
    <location>
        <begin position="39"/>
        <end position="59"/>
    </location>
</feature>
<dbReference type="GO" id="GO:0070916">
    <property type="term" value="C:inositol phosphoceramide synthase complex"/>
    <property type="evidence" value="ECO:0007669"/>
    <property type="project" value="TreeGrafter"/>
</dbReference>
<feature type="non-terminal residue" evidence="7">
    <location>
        <position position="240"/>
    </location>
</feature>
<dbReference type="FunCoup" id="B0DT51">
    <property type="interactions" value="85"/>
</dbReference>
<organism evidence="8">
    <name type="scientific">Laccaria bicolor (strain S238N-H82 / ATCC MYA-4686)</name>
    <name type="common">Bicoloured deceiver</name>
    <name type="synonym">Laccaria laccata var. bicolor</name>
    <dbReference type="NCBI Taxonomy" id="486041"/>
    <lineage>
        <taxon>Eukaryota</taxon>
        <taxon>Fungi</taxon>
        <taxon>Dikarya</taxon>
        <taxon>Basidiomycota</taxon>
        <taxon>Agaricomycotina</taxon>
        <taxon>Agaricomycetes</taxon>
        <taxon>Agaricomycetidae</taxon>
        <taxon>Agaricales</taxon>
        <taxon>Agaricineae</taxon>
        <taxon>Hydnangiaceae</taxon>
        <taxon>Laccaria</taxon>
    </lineage>
</organism>
<feature type="transmembrane region" description="Helical" evidence="5">
    <location>
        <begin position="12"/>
        <end position="32"/>
    </location>
</feature>
<gene>
    <name evidence="7" type="ORF">LACBIDRAFT_159277</name>
</gene>
<evidence type="ECO:0000256" key="2">
    <source>
        <dbReference type="ARBA" id="ARBA00022692"/>
    </source>
</evidence>
<dbReference type="InterPro" id="IPR000326">
    <property type="entry name" value="PAP2/HPO"/>
</dbReference>
<dbReference type="OrthoDB" id="5784at2759"/>
<dbReference type="Pfam" id="PF14378">
    <property type="entry name" value="PAP2_3"/>
    <property type="match status" value="1"/>
</dbReference>
<feature type="non-terminal residue" evidence="7">
    <location>
        <position position="1"/>
    </location>
</feature>
<evidence type="ECO:0000259" key="6">
    <source>
        <dbReference type="SMART" id="SM00014"/>
    </source>
</evidence>
<dbReference type="Proteomes" id="UP000001194">
    <property type="component" value="Unassembled WGS sequence"/>
</dbReference>
<name>B0DT51_LACBS</name>
<dbReference type="GeneID" id="6082794"/>
<proteinExistence type="predicted"/>
<dbReference type="KEGG" id="lbc:LACBIDRAFT_159277"/>
<dbReference type="PANTHER" id="PTHR31310:SF11">
    <property type="entry name" value="INOSITOL PHOSPHORYLCERAMIDE SYNTHASE CATALYTIC SUBUNIT AUR1"/>
    <property type="match status" value="1"/>
</dbReference>
<comment type="subcellular location">
    <subcellularLocation>
        <location evidence="1">Membrane</location>
        <topology evidence="1">Multi-pass membrane protein</topology>
    </subcellularLocation>
</comment>
<dbReference type="EMBL" id="DS547132">
    <property type="protein sequence ID" value="EDR02215.1"/>
    <property type="molecule type" value="Genomic_DNA"/>
</dbReference>
<feature type="domain" description="Phosphatidic acid phosphatase type 2/haloperoxidase" evidence="6">
    <location>
        <begin position="99"/>
        <end position="238"/>
    </location>
</feature>
<dbReference type="RefSeq" id="XP_001887160.1">
    <property type="nucleotide sequence ID" value="XM_001887125.1"/>
</dbReference>
<dbReference type="GO" id="GO:0016020">
    <property type="term" value="C:membrane"/>
    <property type="evidence" value="ECO:0007669"/>
    <property type="project" value="UniProtKB-SubCell"/>
</dbReference>
<dbReference type="Gene3D" id="1.20.144.10">
    <property type="entry name" value="Phosphatidic acid phosphatase type 2/haloperoxidase"/>
    <property type="match status" value="1"/>
</dbReference>
<dbReference type="InterPro" id="IPR026841">
    <property type="entry name" value="Aur1/Ipt1"/>
</dbReference>
<evidence type="ECO:0000256" key="1">
    <source>
        <dbReference type="ARBA" id="ARBA00004141"/>
    </source>
</evidence>
<dbReference type="InterPro" id="IPR036938">
    <property type="entry name" value="PAP2/HPO_sf"/>
</dbReference>
<dbReference type="InParanoid" id="B0DT51"/>
<reference evidence="7 8" key="1">
    <citation type="journal article" date="2008" name="Nature">
        <title>The genome of Laccaria bicolor provides insights into mycorrhizal symbiosis.</title>
        <authorList>
            <person name="Martin F."/>
            <person name="Aerts A."/>
            <person name="Ahren D."/>
            <person name="Brun A."/>
            <person name="Danchin E.G.J."/>
            <person name="Duchaussoy F."/>
            <person name="Gibon J."/>
            <person name="Kohler A."/>
            <person name="Lindquist E."/>
            <person name="Pereda V."/>
            <person name="Salamov A."/>
            <person name="Shapiro H.J."/>
            <person name="Wuyts J."/>
            <person name="Blaudez D."/>
            <person name="Buee M."/>
            <person name="Brokstein P."/>
            <person name="Canbaeck B."/>
            <person name="Cohen D."/>
            <person name="Courty P.E."/>
            <person name="Coutinho P.M."/>
            <person name="Delaruelle C."/>
            <person name="Detter J.C."/>
            <person name="Deveau A."/>
            <person name="DiFazio S."/>
            <person name="Duplessis S."/>
            <person name="Fraissinet-Tachet L."/>
            <person name="Lucic E."/>
            <person name="Frey-Klett P."/>
            <person name="Fourrey C."/>
            <person name="Feussner I."/>
            <person name="Gay G."/>
            <person name="Grimwood J."/>
            <person name="Hoegger P.J."/>
            <person name="Jain P."/>
            <person name="Kilaru S."/>
            <person name="Labbe J."/>
            <person name="Lin Y.C."/>
            <person name="Legue V."/>
            <person name="Le Tacon F."/>
            <person name="Marmeisse R."/>
            <person name="Melayah D."/>
            <person name="Montanini B."/>
            <person name="Muratet M."/>
            <person name="Nehls U."/>
            <person name="Niculita-Hirzel H."/>
            <person name="Oudot-Le Secq M.P."/>
            <person name="Peter M."/>
            <person name="Quesneville H."/>
            <person name="Rajashekar B."/>
            <person name="Reich M."/>
            <person name="Rouhier N."/>
            <person name="Schmutz J."/>
            <person name="Yin T."/>
            <person name="Chalot M."/>
            <person name="Henrissat B."/>
            <person name="Kuees U."/>
            <person name="Lucas S."/>
            <person name="Van de Peer Y."/>
            <person name="Podila G.K."/>
            <person name="Polle A."/>
            <person name="Pukkila P.J."/>
            <person name="Richardson P.M."/>
            <person name="Rouze P."/>
            <person name="Sanders I.R."/>
            <person name="Stajich J.E."/>
            <person name="Tunlid A."/>
            <person name="Tuskan G."/>
            <person name="Grigoriev I.V."/>
        </authorList>
    </citation>
    <scope>NUCLEOTIDE SEQUENCE [LARGE SCALE GENOMIC DNA]</scope>
    <source>
        <strain evidence="8">S238N-H82 / ATCC MYA-4686</strain>
    </source>
</reference>
<evidence type="ECO:0000256" key="5">
    <source>
        <dbReference type="SAM" id="Phobius"/>
    </source>
</evidence>
<evidence type="ECO:0000256" key="3">
    <source>
        <dbReference type="ARBA" id="ARBA00022989"/>
    </source>
</evidence>
<dbReference type="HOGENOM" id="CLU_030747_1_0_1"/>
<feature type="transmembrane region" description="Helical" evidence="5">
    <location>
        <begin position="219"/>
        <end position="238"/>
    </location>
</feature>